<dbReference type="EMBL" id="JAAGJP010000042">
    <property type="protein sequence ID" value="NDS68688.1"/>
    <property type="molecule type" value="Genomic_DNA"/>
</dbReference>
<dbReference type="InterPro" id="IPR001173">
    <property type="entry name" value="Glyco_trans_2-like"/>
</dbReference>
<dbReference type="GO" id="GO:0016758">
    <property type="term" value="F:hexosyltransferase activity"/>
    <property type="evidence" value="ECO:0007669"/>
    <property type="project" value="UniProtKB-ARBA"/>
</dbReference>
<protein>
    <submittedName>
        <fullName evidence="3">Glycosyltransferase</fullName>
    </submittedName>
</protein>
<evidence type="ECO:0000313" key="2">
    <source>
        <dbReference type="EMBL" id="NDR89643.1"/>
    </source>
</evidence>
<gene>
    <name evidence="3" type="ORF">FWI86_06540</name>
    <name evidence="2" type="ORF">FWJ04_08755</name>
</gene>
<evidence type="ECO:0000313" key="3">
    <source>
        <dbReference type="EMBL" id="NDS68688.1"/>
    </source>
</evidence>
<dbReference type="eggNOG" id="COG0463">
    <property type="taxonomic scope" value="Bacteria"/>
</dbReference>
<dbReference type="EMBL" id="JAAGKH010000092">
    <property type="protein sequence ID" value="NDR89643.1"/>
    <property type="molecule type" value="Genomic_DNA"/>
</dbReference>
<reference evidence="3" key="2">
    <citation type="submission" date="2020-02" db="EMBL/GenBank/DDBJ databases">
        <title>Using affinity propagation clustering for identifying bacterial clades and subclades with whole-genome sequences of Francisella tularensis.</title>
        <authorList>
            <person name="Homeier-Bachmann T."/>
            <person name="Abdel-Glil M.Y."/>
            <person name="Hackbart A."/>
            <person name="Hotzel H."/>
            <person name="Tomaso H."/>
        </authorList>
    </citation>
    <scope>NUCLEOTIDE SEQUENCE</scope>
    <source>
        <strain evidence="3">15T0085</strain>
        <strain evidence="2">17T1429</strain>
    </source>
</reference>
<sequence>MIKVSVCVMTYNQEKYIGQCLESLVTQETDFDFEIIVGDDFSTDGTRDVIQEYQKKYPDIIKPVFRDKNVGITENIKEIYFVANGEYIAHMDGDDYALPGKLQIQADFLDNNPRCTGVFHNINILYPNGNIQHSRFACSNKSIFNLSDTLRGVAVGANSSKMFRTSVLDDLILPDIELLDYYFHVITAEKGYLSFLNSNESYSVYRKGIGITSKSKEKIYNTYAGLFEYFLDRYPEEKLNICIPVVQMIISAIKGRCFISAIRLFKILIRSRCIPLISWFKYRFEK</sequence>
<dbReference type="KEGG" id="ftc:DA46_79"/>
<feature type="domain" description="Glycosyltransferase 2-like" evidence="1">
    <location>
        <begin position="5"/>
        <end position="170"/>
    </location>
</feature>
<organism evidence="3">
    <name type="scientific">Francisella tularensis subsp. holarctica</name>
    <dbReference type="NCBI Taxonomy" id="119857"/>
    <lineage>
        <taxon>Bacteria</taxon>
        <taxon>Pseudomonadati</taxon>
        <taxon>Pseudomonadota</taxon>
        <taxon>Gammaproteobacteria</taxon>
        <taxon>Thiotrichales</taxon>
        <taxon>Francisellaceae</taxon>
        <taxon>Francisella</taxon>
    </lineage>
</organism>
<dbReference type="HOGENOM" id="CLU_025996_4_1_6"/>
<accession>A0A0B3VBQ4</accession>
<dbReference type="KEGG" id="ftv:CH67_917"/>
<keyword evidence="3" id="KW-0808">Transferase</keyword>
<evidence type="ECO:0000259" key="1">
    <source>
        <dbReference type="Pfam" id="PF00535"/>
    </source>
</evidence>
<dbReference type="Pfam" id="PF00535">
    <property type="entry name" value="Glycos_transf_2"/>
    <property type="match status" value="1"/>
</dbReference>
<reference evidence="3" key="1">
    <citation type="submission" date="2019-08" db="EMBL/GenBank/DDBJ databases">
        <authorList>
            <person name="Busch A."/>
        </authorList>
    </citation>
    <scope>NUCLEOTIDE SEQUENCE</scope>
    <source>
        <strain evidence="3">15T0085</strain>
        <strain evidence="2">17T1429</strain>
    </source>
</reference>
<dbReference type="PANTHER" id="PTHR22916:SF71">
    <property type="entry name" value="GLYCOSYL TRANSFERASE"/>
    <property type="match status" value="1"/>
</dbReference>
<dbReference type="SUPFAM" id="SSF53448">
    <property type="entry name" value="Nucleotide-diphospho-sugar transferases"/>
    <property type="match status" value="1"/>
</dbReference>
<name>A0A0B3VBQ4_FRATU</name>
<proteinExistence type="predicted"/>
<dbReference type="Gene3D" id="3.90.550.10">
    <property type="entry name" value="Spore Coat Polysaccharide Biosynthesis Protein SpsA, Chain A"/>
    <property type="match status" value="1"/>
</dbReference>
<dbReference type="RefSeq" id="WP_011457399.1">
    <property type="nucleotide sequence ID" value="NZ_CP009693.1"/>
</dbReference>
<dbReference type="OMA" id="RNANHES"/>
<comment type="caution">
    <text evidence="3">The sequence shown here is derived from an EMBL/GenBank/DDBJ whole genome shotgun (WGS) entry which is preliminary data.</text>
</comment>
<dbReference type="PANTHER" id="PTHR22916">
    <property type="entry name" value="GLYCOSYLTRANSFERASE"/>
    <property type="match status" value="1"/>
</dbReference>
<dbReference type="InterPro" id="IPR029044">
    <property type="entry name" value="Nucleotide-diphossugar_trans"/>
</dbReference>
<dbReference type="AlphaFoldDB" id="A0A0B3VBQ4"/>
<dbReference type="KEGG" id="ftz:CH68_651"/>